<gene>
    <name evidence="6" type="ORF">LZC94_29565</name>
</gene>
<keyword evidence="1" id="KW-0805">Transcription regulation</keyword>
<evidence type="ECO:0000259" key="5">
    <source>
        <dbReference type="PROSITE" id="PS50977"/>
    </source>
</evidence>
<feature type="DNA-binding region" description="H-T-H motif" evidence="4">
    <location>
        <begin position="45"/>
        <end position="64"/>
    </location>
</feature>
<dbReference type="InterPro" id="IPR001647">
    <property type="entry name" value="HTH_TetR"/>
</dbReference>
<evidence type="ECO:0000256" key="2">
    <source>
        <dbReference type="ARBA" id="ARBA00023125"/>
    </source>
</evidence>
<keyword evidence="7" id="KW-1185">Reference proteome</keyword>
<name>A0ABZ2LMJ2_9BACT</name>
<evidence type="ECO:0000256" key="3">
    <source>
        <dbReference type="ARBA" id="ARBA00023163"/>
    </source>
</evidence>
<dbReference type="InterPro" id="IPR009057">
    <property type="entry name" value="Homeodomain-like_sf"/>
</dbReference>
<proteinExistence type="predicted"/>
<feature type="domain" description="HTH tetR-type" evidence="5">
    <location>
        <begin position="22"/>
        <end position="82"/>
    </location>
</feature>
<keyword evidence="3" id="KW-0804">Transcription</keyword>
<evidence type="ECO:0000313" key="6">
    <source>
        <dbReference type="EMBL" id="WXB11990.1"/>
    </source>
</evidence>
<dbReference type="Gene3D" id="1.10.357.10">
    <property type="entry name" value="Tetracycline Repressor, domain 2"/>
    <property type="match status" value="1"/>
</dbReference>
<accession>A0ABZ2LMJ2</accession>
<dbReference type="InterPro" id="IPR036271">
    <property type="entry name" value="Tet_transcr_reg_TetR-rel_C_sf"/>
</dbReference>
<dbReference type="PANTHER" id="PTHR30055">
    <property type="entry name" value="HTH-TYPE TRANSCRIPTIONAL REGULATOR RUTR"/>
    <property type="match status" value="1"/>
</dbReference>
<organism evidence="6 7">
    <name type="scientific">Pendulispora albinea</name>
    <dbReference type="NCBI Taxonomy" id="2741071"/>
    <lineage>
        <taxon>Bacteria</taxon>
        <taxon>Pseudomonadati</taxon>
        <taxon>Myxococcota</taxon>
        <taxon>Myxococcia</taxon>
        <taxon>Myxococcales</taxon>
        <taxon>Sorangiineae</taxon>
        <taxon>Pendulisporaceae</taxon>
        <taxon>Pendulispora</taxon>
    </lineage>
</organism>
<dbReference type="SUPFAM" id="SSF46689">
    <property type="entry name" value="Homeodomain-like"/>
    <property type="match status" value="1"/>
</dbReference>
<dbReference type="InterPro" id="IPR050109">
    <property type="entry name" value="HTH-type_TetR-like_transc_reg"/>
</dbReference>
<evidence type="ECO:0000313" key="7">
    <source>
        <dbReference type="Proteomes" id="UP001370348"/>
    </source>
</evidence>
<keyword evidence="2 4" id="KW-0238">DNA-binding</keyword>
<dbReference type="EMBL" id="CP089984">
    <property type="protein sequence ID" value="WXB11990.1"/>
    <property type="molecule type" value="Genomic_DNA"/>
</dbReference>
<dbReference type="SUPFAM" id="SSF48498">
    <property type="entry name" value="Tetracyclin repressor-like, C-terminal domain"/>
    <property type="match status" value="1"/>
</dbReference>
<dbReference type="Pfam" id="PF00440">
    <property type="entry name" value="TetR_N"/>
    <property type="match status" value="1"/>
</dbReference>
<sequence length="200" mass="21782">MPPKTASKASPKTPPRRRLLPDARRAELIEVAIRLMRERGDASPTIADVTAAAGAAKGTFYLYFDNWDELVLAIRDHFAAGWKEDVLARAARNKKSTWHAFLDLEAARFVDALVAMGPLHQAIFHGPAAFRQAGTNSPAVALLAQLLEQGARDGAFDVDDPQATASLLFGAWHAAGDAIDAGGDRERHLGALRHLMRKWL</sequence>
<dbReference type="Proteomes" id="UP001370348">
    <property type="component" value="Chromosome"/>
</dbReference>
<dbReference type="PROSITE" id="PS50977">
    <property type="entry name" value="HTH_TETR_2"/>
    <property type="match status" value="1"/>
</dbReference>
<dbReference type="PRINTS" id="PR00455">
    <property type="entry name" value="HTHTETR"/>
</dbReference>
<evidence type="ECO:0000256" key="1">
    <source>
        <dbReference type="ARBA" id="ARBA00023015"/>
    </source>
</evidence>
<protein>
    <submittedName>
        <fullName evidence="6">TetR/AcrR family transcriptional regulator</fullName>
    </submittedName>
</protein>
<evidence type="ECO:0000256" key="4">
    <source>
        <dbReference type="PROSITE-ProRule" id="PRU00335"/>
    </source>
</evidence>
<dbReference type="RefSeq" id="WP_394821607.1">
    <property type="nucleotide sequence ID" value="NZ_CP089984.1"/>
</dbReference>
<reference evidence="6 7" key="1">
    <citation type="submission" date="2021-12" db="EMBL/GenBank/DDBJ databases">
        <title>Discovery of the Pendulisporaceae a myxobacterial family with distinct sporulation behavior and unique specialized metabolism.</title>
        <authorList>
            <person name="Garcia R."/>
            <person name="Popoff A."/>
            <person name="Bader C.D."/>
            <person name="Loehr J."/>
            <person name="Walesch S."/>
            <person name="Walt C."/>
            <person name="Boldt J."/>
            <person name="Bunk B."/>
            <person name="Haeckl F.J.F.P.J."/>
            <person name="Gunesch A.P."/>
            <person name="Birkelbach J."/>
            <person name="Nuebel U."/>
            <person name="Pietschmann T."/>
            <person name="Bach T."/>
            <person name="Mueller R."/>
        </authorList>
    </citation>
    <scope>NUCLEOTIDE SEQUENCE [LARGE SCALE GENOMIC DNA]</scope>
    <source>
        <strain evidence="6 7">MSr11954</strain>
    </source>
</reference>
<dbReference type="PANTHER" id="PTHR30055:SF234">
    <property type="entry name" value="HTH-TYPE TRANSCRIPTIONAL REGULATOR BETI"/>
    <property type="match status" value="1"/>
</dbReference>